<protein>
    <submittedName>
        <fullName evidence="2">Uncharacterized protein</fullName>
    </submittedName>
</protein>
<sequence length="483" mass="51434">MKPLLQVPQGWVPNGCCTRTGAGMLAALRESQRRAFNRYPPRCPQCSWGDPVVTEEDRAALLVCATEDKVPPRRSQTVGVFNVGRVVPEKHTVSNALALPALTFHDPIQLRRFPSELGPITSLLSGPCVPPTVLVSETRSERRQEAYAVPDLRAWLLPALQYPIQDLRKQVAPLLKSFQGEERLLNPRPTSPSLASMPAEIPSSSDPYLLGHNAPGGLAASAGNPGRLLSPMPPPPPSHLQNFPSVLASALHLDLAPVSVRQVPIGCVGGSNILISQMRRLSPEQGGKAPIVTWVITAGLGRLASQTVFSSDGARGVGRGLEALGAGPGTAAPSAVNSGGSWASFCLTSRICKGKCGTRGRALSQGKPLSECSLEKQQTGITALGAVVPRGTRRAQRPSCEHLLAFASGAALWADTFRGLHCTALTTKTVLWALCPLLLSSVWISNKSCSVLCDGEYLQRDPSSLRSVCGLEVMKERDLENQS</sequence>
<dbReference type="EMBL" id="JAIQCJ010000020">
    <property type="protein sequence ID" value="KAJ8798792.1"/>
    <property type="molecule type" value="Genomic_DNA"/>
</dbReference>
<name>A0AB34I2I8_ESCRO</name>
<dbReference type="AlphaFoldDB" id="A0AB34I2I8"/>
<gene>
    <name evidence="2" type="ORF">J1605_016595</name>
</gene>
<keyword evidence="3" id="KW-1185">Reference proteome</keyword>
<evidence type="ECO:0000256" key="1">
    <source>
        <dbReference type="SAM" id="MobiDB-lite"/>
    </source>
</evidence>
<proteinExistence type="predicted"/>
<dbReference type="Proteomes" id="UP001159641">
    <property type="component" value="Unassembled WGS sequence"/>
</dbReference>
<accession>A0AB34I2I8</accession>
<evidence type="ECO:0000313" key="3">
    <source>
        <dbReference type="Proteomes" id="UP001159641"/>
    </source>
</evidence>
<evidence type="ECO:0000313" key="2">
    <source>
        <dbReference type="EMBL" id="KAJ8798792.1"/>
    </source>
</evidence>
<reference evidence="2 3" key="1">
    <citation type="submission" date="2022-11" db="EMBL/GenBank/DDBJ databases">
        <title>Whole genome sequence of Eschrichtius robustus ER-17-0199.</title>
        <authorList>
            <person name="Bruniche-Olsen A."/>
            <person name="Black A.N."/>
            <person name="Fields C.J."/>
            <person name="Walden K."/>
            <person name="Dewoody J.A."/>
        </authorList>
    </citation>
    <scope>NUCLEOTIDE SEQUENCE [LARGE SCALE GENOMIC DNA]</scope>
    <source>
        <strain evidence="2">ER-17-0199</strain>
        <tissue evidence="2">Blubber</tissue>
    </source>
</reference>
<organism evidence="2 3">
    <name type="scientific">Eschrichtius robustus</name>
    <name type="common">California gray whale</name>
    <name type="synonym">Eschrichtius gibbosus</name>
    <dbReference type="NCBI Taxonomy" id="9764"/>
    <lineage>
        <taxon>Eukaryota</taxon>
        <taxon>Metazoa</taxon>
        <taxon>Chordata</taxon>
        <taxon>Craniata</taxon>
        <taxon>Vertebrata</taxon>
        <taxon>Euteleostomi</taxon>
        <taxon>Mammalia</taxon>
        <taxon>Eutheria</taxon>
        <taxon>Laurasiatheria</taxon>
        <taxon>Artiodactyla</taxon>
        <taxon>Whippomorpha</taxon>
        <taxon>Cetacea</taxon>
        <taxon>Mysticeti</taxon>
        <taxon>Eschrichtiidae</taxon>
        <taxon>Eschrichtius</taxon>
    </lineage>
</organism>
<comment type="caution">
    <text evidence="2">The sequence shown here is derived from an EMBL/GenBank/DDBJ whole genome shotgun (WGS) entry which is preliminary data.</text>
</comment>
<feature type="region of interest" description="Disordered" evidence="1">
    <location>
        <begin position="205"/>
        <end position="237"/>
    </location>
</feature>